<protein>
    <submittedName>
        <fullName evidence="1">SusD/RagB family nutrient-binding outer membrane lipoprotein</fullName>
    </submittedName>
</protein>
<dbReference type="InterPro" id="IPR041662">
    <property type="entry name" value="SusD-like_2"/>
</dbReference>
<evidence type="ECO:0000313" key="1">
    <source>
        <dbReference type="EMBL" id="NME66710.1"/>
    </source>
</evidence>
<dbReference type="InterPro" id="IPR024302">
    <property type="entry name" value="SusD-like"/>
</dbReference>
<dbReference type="EMBL" id="JABANE010000003">
    <property type="protein sequence ID" value="NME66710.1"/>
    <property type="molecule type" value="Genomic_DNA"/>
</dbReference>
<name>A0A7X9NZT8_9BACT</name>
<dbReference type="Pfam" id="PF12741">
    <property type="entry name" value="SusD-like"/>
    <property type="match status" value="1"/>
</dbReference>
<accession>A0A7X9NZT8</accession>
<comment type="caution">
    <text evidence="1">The sequence shown here is derived from an EMBL/GenBank/DDBJ whole genome shotgun (WGS) entry which is preliminary data.</text>
</comment>
<dbReference type="SUPFAM" id="SSF48452">
    <property type="entry name" value="TPR-like"/>
    <property type="match status" value="1"/>
</dbReference>
<reference evidence="1 2" key="1">
    <citation type="submission" date="2020-04" db="EMBL/GenBank/DDBJ databases">
        <title>Flammeovirga sp. SR4, a novel species isolated from seawater.</title>
        <authorList>
            <person name="Wang X."/>
        </authorList>
    </citation>
    <scope>NUCLEOTIDE SEQUENCE [LARGE SCALE GENOMIC DNA]</scope>
    <source>
        <strain evidence="1 2">ATCC 23126</strain>
    </source>
</reference>
<proteinExistence type="predicted"/>
<organism evidence="1 2">
    <name type="scientific">Flammeovirga aprica JL-4</name>
    <dbReference type="NCBI Taxonomy" id="694437"/>
    <lineage>
        <taxon>Bacteria</taxon>
        <taxon>Pseudomonadati</taxon>
        <taxon>Bacteroidota</taxon>
        <taxon>Cytophagia</taxon>
        <taxon>Cytophagales</taxon>
        <taxon>Flammeovirgaceae</taxon>
        <taxon>Flammeovirga</taxon>
    </lineage>
</organism>
<dbReference type="RefSeq" id="WP_169654456.1">
    <property type="nucleotide sequence ID" value="NZ_JABANE010000003.1"/>
</dbReference>
<sequence length="622" mass="69312">MKFIKYSIYSILSLLMLIGCTDTFEEMNKDPWKSNNLDPKHLYTFSQLKMFSSGHEGFRGNLIMSSPLSQNLACNYTQGSGFRRNDGYTEATWSLIFGDVMKNIADIQSRLGDQEGQEGKIAQAQIVKVVNLLRMTALYGDIPYTEAGQGFTDRNFYPKFDDQETVLNTMATELEQARGVLLNSATNTNLFTNSESAELYEPSTVGAEKYVRLANSLLMKIGMMMSHADPTKGQEIFLKGMNGDGGYITDWSNAVYVNHVDVGGPWGQHINGTGVAVRGEVGGFSGPFMSELALKNMQQRQDPRLFRITSHLTQDGSAYVSMEDTARYTNFDPFAQAGGPNEFKEVHYRGMRYGENAFGTKGLFHNSSSDQVVQAALWTDQTDYKFEDKGQFATLASLAPATYNRVTPSIVIGADEMNFMLAEAVLIYGVAGDAKTYFTNAVTLALAKYDAINFPGKEFETKMEELYKRQTNNAYDHDNAVATYITNANQAYDDASDKLEVIAYESWISNIGDGYNAFANWNRTNKPSIVRATLSQDDDGTYDLPSYPGDPLLETLTPSATPENVPLHLGGVTNYVRPARFPYPDRELTVHPSETNRVIAEQRANSPSNPDFIGIKQWYSFR</sequence>
<dbReference type="Gene3D" id="1.25.40.390">
    <property type="match status" value="2"/>
</dbReference>
<dbReference type="Pfam" id="PF12771">
    <property type="entry name" value="SusD-like_2"/>
    <property type="match status" value="1"/>
</dbReference>
<gene>
    <name evidence="1" type="ORF">HHU12_01920</name>
</gene>
<dbReference type="AlphaFoldDB" id="A0A7X9NZT8"/>
<dbReference type="PROSITE" id="PS51257">
    <property type="entry name" value="PROKAR_LIPOPROTEIN"/>
    <property type="match status" value="1"/>
</dbReference>
<dbReference type="Proteomes" id="UP000576082">
    <property type="component" value="Unassembled WGS sequence"/>
</dbReference>
<keyword evidence="1" id="KW-0449">Lipoprotein</keyword>
<keyword evidence="2" id="KW-1185">Reference proteome</keyword>
<dbReference type="InterPro" id="IPR011990">
    <property type="entry name" value="TPR-like_helical_dom_sf"/>
</dbReference>
<evidence type="ECO:0000313" key="2">
    <source>
        <dbReference type="Proteomes" id="UP000576082"/>
    </source>
</evidence>